<dbReference type="InterPro" id="IPR045386">
    <property type="entry name" value="DUF6525"/>
</dbReference>
<evidence type="ECO:0000256" key="1">
    <source>
        <dbReference type="SAM" id="MobiDB-lite"/>
    </source>
</evidence>
<organism evidence="2 3">
    <name type="scientific">Rhodobacter maris</name>
    <dbReference type="NCBI Taxonomy" id="446682"/>
    <lineage>
        <taxon>Bacteria</taxon>
        <taxon>Pseudomonadati</taxon>
        <taxon>Pseudomonadota</taxon>
        <taxon>Alphaproteobacteria</taxon>
        <taxon>Rhodobacterales</taxon>
        <taxon>Rhodobacter group</taxon>
        <taxon>Rhodobacter</taxon>
    </lineage>
</organism>
<dbReference type="RefSeq" id="WP_097070623.1">
    <property type="nucleotide sequence ID" value="NZ_OBMT01000010.1"/>
</dbReference>
<sequence length="95" mass="10420">MRRNLSSPLPRRMRRDPMAAYDRLPAPARAWLAQAVLPWSAASVARLWARALAESGCAQAAREYLDAAERRTLAREGRPPAGSPPPAAQRFSGPE</sequence>
<keyword evidence="3" id="KW-1185">Reference proteome</keyword>
<protein>
    <submittedName>
        <fullName evidence="2">Uncharacterized protein</fullName>
    </submittedName>
</protein>
<reference evidence="3" key="1">
    <citation type="submission" date="2017-08" db="EMBL/GenBank/DDBJ databases">
        <authorList>
            <person name="Varghese N."/>
            <person name="Submissions S."/>
        </authorList>
    </citation>
    <scope>NUCLEOTIDE SEQUENCE [LARGE SCALE GENOMIC DNA]</scope>
    <source>
        <strain evidence="3">JA276</strain>
    </source>
</reference>
<accession>A0A285SVH0</accession>
<dbReference type="Proteomes" id="UP000219111">
    <property type="component" value="Unassembled WGS sequence"/>
</dbReference>
<evidence type="ECO:0000313" key="2">
    <source>
        <dbReference type="EMBL" id="SOC12569.1"/>
    </source>
</evidence>
<dbReference type="EMBL" id="OBMT01000010">
    <property type="protein sequence ID" value="SOC12569.1"/>
    <property type="molecule type" value="Genomic_DNA"/>
</dbReference>
<proteinExistence type="predicted"/>
<dbReference type="OrthoDB" id="7658988at2"/>
<feature type="region of interest" description="Disordered" evidence="1">
    <location>
        <begin position="71"/>
        <end position="95"/>
    </location>
</feature>
<dbReference type="AlphaFoldDB" id="A0A285SVH0"/>
<evidence type="ECO:0000313" key="3">
    <source>
        <dbReference type="Proteomes" id="UP000219111"/>
    </source>
</evidence>
<name>A0A285SVH0_9RHOB</name>
<dbReference type="Pfam" id="PF20135">
    <property type="entry name" value="DUF6525"/>
    <property type="match status" value="1"/>
</dbReference>
<gene>
    <name evidence="2" type="ORF">SAMN05877831_11024</name>
</gene>